<gene>
    <name evidence="2" type="ORF">METZ01_LOCUS296080</name>
</gene>
<sequence length="134" mass="15179">MDDKYLNEIESILENVGVEKGNQRNNSIGNLRSLGHRISTRVKNTYDRTSRLLFGGLCLLLTAILVSAIVPGIIGPILWLGLIGFLLISLMFSGRNRENVEKRWRGRVITPKYSGISSVNWWRRAARRIKKTGL</sequence>
<feature type="transmembrane region" description="Helical" evidence="1">
    <location>
        <begin position="52"/>
        <end position="70"/>
    </location>
</feature>
<protein>
    <recommendedName>
        <fullName evidence="3">DUF3040 domain-containing protein</fullName>
    </recommendedName>
</protein>
<evidence type="ECO:0000256" key="1">
    <source>
        <dbReference type="SAM" id="Phobius"/>
    </source>
</evidence>
<evidence type="ECO:0008006" key="3">
    <source>
        <dbReference type="Google" id="ProtNLM"/>
    </source>
</evidence>
<accession>A0A382M2X6</accession>
<dbReference type="EMBL" id="UINC01090895">
    <property type="protein sequence ID" value="SVC43226.1"/>
    <property type="molecule type" value="Genomic_DNA"/>
</dbReference>
<keyword evidence="1" id="KW-0472">Membrane</keyword>
<name>A0A382M2X6_9ZZZZ</name>
<proteinExistence type="predicted"/>
<evidence type="ECO:0000313" key="2">
    <source>
        <dbReference type="EMBL" id="SVC43226.1"/>
    </source>
</evidence>
<organism evidence="2">
    <name type="scientific">marine metagenome</name>
    <dbReference type="NCBI Taxonomy" id="408172"/>
    <lineage>
        <taxon>unclassified sequences</taxon>
        <taxon>metagenomes</taxon>
        <taxon>ecological metagenomes</taxon>
    </lineage>
</organism>
<feature type="transmembrane region" description="Helical" evidence="1">
    <location>
        <begin position="76"/>
        <end position="94"/>
    </location>
</feature>
<keyword evidence="1" id="KW-1133">Transmembrane helix</keyword>
<dbReference type="AlphaFoldDB" id="A0A382M2X6"/>
<reference evidence="2" key="1">
    <citation type="submission" date="2018-05" db="EMBL/GenBank/DDBJ databases">
        <authorList>
            <person name="Lanie J.A."/>
            <person name="Ng W.-L."/>
            <person name="Kazmierczak K.M."/>
            <person name="Andrzejewski T.M."/>
            <person name="Davidsen T.M."/>
            <person name="Wayne K.J."/>
            <person name="Tettelin H."/>
            <person name="Glass J.I."/>
            <person name="Rusch D."/>
            <person name="Podicherti R."/>
            <person name="Tsui H.-C.T."/>
            <person name="Winkler M.E."/>
        </authorList>
    </citation>
    <scope>NUCLEOTIDE SEQUENCE</scope>
</reference>
<keyword evidence="1" id="KW-0812">Transmembrane</keyword>